<accession>A0A6C0GK07</accession>
<name>A0A6C0GK07_9BACT</name>
<evidence type="ECO:0000313" key="3">
    <source>
        <dbReference type="Proteomes" id="UP000480178"/>
    </source>
</evidence>
<sequence>MKKIYYLLMAAAFCTTLLLMGANRSVKNAYGFENGTPAIQSMNALAFGPDGILFIGDSKSTAVFAVDTKDKMAVAKATAVEIKNLDQKIAAHLGTEAKNITIQDMVVNPVSKKIYCAVQHSDGTPVLLSLEGDKIQAVSLKNVMYSRVSIANAPAADAKDRGGRSLREMVISDLNFADGSIMVSGLSNQEFSSTFRKIPFPFSDKQEQASLEIYHAAHGKYETNAPIRTFTTAELNGKKYLVASYTCTPLVLFPLDELKPGKHVKGRTVAEFGAGNSPLDMITMKKGDDTFLVMANSNRPVMRVKYKSIEAYEGSLTEPIKESYATAGVDFVNLPAVNVVQLDKLDDSQVMVLQRRANGDLDLWTASAERWF</sequence>
<dbReference type="RefSeq" id="WP_162444303.1">
    <property type="nucleotide sequence ID" value="NZ_CP048222.1"/>
</dbReference>
<feature type="chain" id="PRO_5025616694" evidence="1">
    <location>
        <begin position="22"/>
        <end position="372"/>
    </location>
</feature>
<protein>
    <submittedName>
        <fullName evidence="2">Uncharacterized protein</fullName>
    </submittedName>
</protein>
<dbReference type="KEGG" id="rhoz:GXP67_17410"/>
<reference evidence="2 3" key="1">
    <citation type="submission" date="2020-01" db="EMBL/GenBank/DDBJ databases">
        <authorList>
            <person name="Kim M.K."/>
        </authorList>
    </citation>
    <scope>NUCLEOTIDE SEQUENCE [LARGE SCALE GENOMIC DNA]</scope>
    <source>
        <strain evidence="2 3">172606-1</strain>
    </source>
</reference>
<keyword evidence="3" id="KW-1185">Reference proteome</keyword>
<organism evidence="2 3">
    <name type="scientific">Rhodocytophaga rosea</name>
    <dbReference type="NCBI Taxonomy" id="2704465"/>
    <lineage>
        <taxon>Bacteria</taxon>
        <taxon>Pseudomonadati</taxon>
        <taxon>Bacteroidota</taxon>
        <taxon>Cytophagia</taxon>
        <taxon>Cytophagales</taxon>
        <taxon>Rhodocytophagaceae</taxon>
        <taxon>Rhodocytophaga</taxon>
    </lineage>
</organism>
<keyword evidence="1" id="KW-0732">Signal</keyword>
<feature type="signal peptide" evidence="1">
    <location>
        <begin position="1"/>
        <end position="21"/>
    </location>
</feature>
<dbReference type="SUPFAM" id="SSF63825">
    <property type="entry name" value="YWTD domain"/>
    <property type="match status" value="1"/>
</dbReference>
<dbReference type="EMBL" id="CP048222">
    <property type="protein sequence ID" value="QHT68289.1"/>
    <property type="molecule type" value="Genomic_DNA"/>
</dbReference>
<dbReference type="Proteomes" id="UP000480178">
    <property type="component" value="Chromosome"/>
</dbReference>
<evidence type="ECO:0000256" key="1">
    <source>
        <dbReference type="SAM" id="SignalP"/>
    </source>
</evidence>
<proteinExistence type="predicted"/>
<evidence type="ECO:0000313" key="2">
    <source>
        <dbReference type="EMBL" id="QHT68289.1"/>
    </source>
</evidence>
<dbReference type="AlphaFoldDB" id="A0A6C0GK07"/>
<gene>
    <name evidence="2" type="ORF">GXP67_17410</name>
</gene>